<dbReference type="Gene3D" id="1.20.1270.60">
    <property type="entry name" value="Arfaptin homology (AH) domain/BAR domain"/>
    <property type="match status" value="1"/>
</dbReference>
<dbReference type="GO" id="GO:0007009">
    <property type="term" value="P:plasma membrane organization"/>
    <property type="evidence" value="ECO:0007669"/>
    <property type="project" value="InterPro"/>
</dbReference>
<evidence type="ECO:0000313" key="5">
    <source>
        <dbReference type="Proteomes" id="UP000472267"/>
    </source>
</evidence>
<protein>
    <recommendedName>
        <fullName evidence="6">IMD domain-containing protein</fullName>
    </recommendedName>
</protein>
<reference evidence="4" key="1">
    <citation type="submission" date="2019-06" db="EMBL/GenBank/DDBJ databases">
        <authorList>
            <consortium name="Wellcome Sanger Institute Data Sharing"/>
        </authorList>
    </citation>
    <scope>NUCLEOTIDE SEQUENCE [LARGE SCALE GENOMIC DNA]</scope>
</reference>
<dbReference type="InParanoid" id="A0A672GJE4"/>
<feature type="compositionally biased region" description="Polar residues" evidence="1">
    <location>
        <begin position="231"/>
        <end position="242"/>
    </location>
</feature>
<feature type="region of interest" description="Disordered" evidence="1">
    <location>
        <begin position="314"/>
        <end position="458"/>
    </location>
</feature>
<feature type="region of interest" description="Disordered" evidence="1">
    <location>
        <begin position="229"/>
        <end position="263"/>
    </location>
</feature>
<proteinExistence type="predicted"/>
<dbReference type="AlphaFoldDB" id="A0A672GJE4"/>
<dbReference type="GO" id="GO:0015629">
    <property type="term" value="C:actin cytoskeleton"/>
    <property type="evidence" value="ECO:0007669"/>
    <property type="project" value="TreeGrafter"/>
</dbReference>
<dbReference type="InterPro" id="IPR003124">
    <property type="entry name" value="WH2_dom"/>
</dbReference>
<feature type="compositionally biased region" description="Low complexity" evidence="1">
    <location>
        <begin position="380"/>
        <end position="390"/>
    </location>
</feature>
<dbReference type="PROSITE" id="PS51338">
    <property type="entry name" value="IMD"/>
    <property type="match status" value="1"/>
</dbReference>
<feature type="compositionally biased region" description="Low complexity" evidence="1">
    <location>
        <begin position="344"/>
        <end position="367"/>
    </location>
</feature>
<feature type="compositionally biased region" description="Polar residues" evidence="1">
    <location>
        <begin position="140"/>
        <end position="170"/>
    </location>
</feature>
<feature type="compositionally biased region" description="Low complexity" evidence="1">
    <location>
        <begin position="105"/>
        <end position="126"/>
    </location>
</feature>
<evidence type="ECO:0000256" key="1">
    <source>
        <dbReference type="SAM" id="MobiDB-lite"/>
    </source>
</evidence>
<name>A0A672GJE4_SALFA</name>
<feature type="domain" description="WH2" evidence="2">
    <location>
        <begin position="464"/>
        <end position="481"/>
    </location>
</feature>
<dbReference type="OMA" id="MGKGSDP"/>
<feature type="compositionally biased region" description="Polar residues" evidence="1">
    <location>
        <begin position="85"/>
        <end position="104"/>
    </location>
</feature>
<dbReference type="SUPFAM" id="SSF103657">
    <property type="entry name" value="BAR/IMD domain-like"/>
    <property type="match status" value="1"/>
</dbReference>
<reference evidence="4" key="3">
    <citation type="submission" date="2025-09" db="UniProtKB">
        <authorList>
            <consortium name="Ensembl"/>
        </authorList>
    </citation>
    <scope>IDENTIFICATION</scope>
</reference>
<dbReference type="PANTHER" id="PTHR15708:SF10">
    <property type="entry name" value="PROTEIN MTSS 1"/>
    <property type="match status" value="1"/>
</dbReference>
<sequence>ERLVLLEETEKQAVRRALLEERGRFCGFVAMLRPVLEEEMSLLGDVSHLQTLTEDLKTLTMDPHKLPPSSEQVILDLKSSDCSWSYQTPPSSPSATVSRKSSMCSSLNSVTSSDSRSSGSHCPSPSGLFRHRASSSSSSAPPQQTPARLSSVSSHDSGFLSQDAFQSKSPSPMPPDSLQVPNPPAGLLPVCVPLDAALAVRLRPHVHMSLAVFGFRVLQDWARPGPYDQLGGNTLRSSSVQNPEEPPGVKGHAETSPRGDRAAHEELARVLARGLRLDLQSLQGSSGYSSQTNTPCCSEDAAASQVSDCDYCSIGGDPDGEPPPLSDVDKSSAVPPPYRHMFQSRRPASAAGSSSAPSAAVTPGVATIRRTPSSKPNLRRPPGGLSLGPIPIKPPMIPVKTPTVPEHPAFPCSAPQPPPGPPATPAAAAPRGVPWEVKHRAEAPDPPGGRRRLPELPEEVECGEAEDYLAAIRRGVRLRKTSTDDRSAPAVR</sequence>
<dbReference type="InterPro" id="IPR030127">
    <property type="entry name" value="MTSS1/MTSS2"/>
</dbReference>
<dbReference type="GO" id="GO:0032233">
    <property type="term" value="P:positive regulation of actin filament bundle assembly"/>
    <property type="evidence" value="ECO:0007669"/>
    <property type="project" value="TreeGrafter"/>
</dbReference>
<dbReference type="Ensembl" id="ENSSFAT00005011931.1">
    <property type="protein sequence ID" value="ENSSFAP00005011449.1"/>
    <property type="gene ID" value="ENSSFAG00005006393.1"/>
</dbReference>
<dbReference type="InterPro" id="IPR027267">
    <property type="entry name" value="AH/BAR_dom_sf"/>
</dbReference>
<feature type="domain" description="IMD" evidence="3">
    <location>
        <begin position="1"/>
        <end position="80"/>
    </location>
</feature>
<dbReference type="PROSITE" id="PS51082">
    <property type="entry name" value="WH2"/>
    <property type="match status" value="1"/>
</dbReference>
<dbReference type="InterPro" id="IPR013606">
    <property type="entry name" value="I-BAR_dom"/>
</dbReference>
<dbReference type="PANTHER" id="PTHR15708">
    <property type="entry name" value="ACTIN BUNDLING/MISSING IN METASTASIS-RELATED"/>
    <property type="match status" value="1"/>
</dbReference>
<dbReference type="GO" id="GO:0009898">
    <property type="term" value="C:cytoplasmic side of plasma membrane"/>
    <property type="evidence" value="ECO:0007669"/>
    <property type="project" value="TreeGrafter"/>
</dbReference>
<evidence type="ECO:0000259" key="2">
    <source>
        <dbReference type="PROSITE" id="PS51082"/>
    </source>
</evidence>
<evidence type="ECO:0000259" key="3">
    <source>
        <dbReference type="PROSITE" id="PS51338"/>
    </source>
</evidence>
<reference evidence="4" key="2">
    <citation type="submission" date="2025-08" db="UniProtKB">
        <authorList>
            <consortium name="Ensembl"/>
        </authorList>
    </citation>
    <scope>IDENTIFICATION</scope>
</reference>
<keyword evidence="5" id="KW-1185">Reference proteome</keyword>
<feature type="compositionally biased region" description="Pro residues" evidence="1">
    <location>
        <begin position="414"/>
        <end position="424"/>
    </location>
</feature>
<dbReference type="Pfam" id="PF08397">
    <property type="entry name" value="IMD"/>
    <property type="match status" value="1"/>
</dbReference>
<evidence type="ECO:0000313" key="4">
    <source>
        <dbReference type="Ensembl" id="ENSSFAP00005011449.1"/>
    </source>
</evidence>
<feature type="region of interest" description="Disordered" evidence="1">
    <location>
        <begin position="85"/>
        <end position="181"/>
    </location>
</feature>
<dbReference type="GO" id="GO:0034334">
    <property type="term" value="P:adherens junction maintenance"/>
    <property type="evidence" value="ECO:0007669"/>
    <property type="project" value="TreeGrafter"/>
</dbReference>
<organism evidence="4 5">
    <name type="scientific">Salarias fasciatus</name>
    <name type="common">Jewelled blenny</name>
    <name type="synonym">Blennius fasciatus</name>
    <dbReference type="NCBI Taxonomy" id="181472"/>
    <lineage>
        <taxon>Eukaryota</taxon>
        <taxon>Metazoa</taxon>
        <taxon>Chordata</taxon>
        <taxon>Craniata</taxon>
        <taxon>Vertebrata</taxon>
        <taxon>Euteleostomi</taxon>
        <taxon>Actinopterygii</taxon>
        <taxon>Neopterygii</taxon>
        <taxon>Teleostei</taxon>
        <taxon>Neoteleostei</taxon>
        <taxon>Acanthomorphata</taxon>
        <taxon>Ovalentaria</taxon>
        <taxon>Blenniimorphae</taxon>
        <taxon>Blenniiformes</taxon>
        <taxon>Blennioidei</taxon>
        <taxon>Blenniidae</taxon>
        <taxon>Salariinae</taxon>
        <taxon>Salarias</taxon>
    </lineage>
</organism>
<dbReference type="Proteomes" id="UP000472267">
    <property type="component" value="Chromosome 22"/>
</dbReference>
<dbReference type="GO" id="GO:0005543">
    <property type="term" value="F:phospholipid binding"/>
    <property type="evidence" value="ECO:0007669"/>
    <property type="project" value="TreeGrafter"/>
</dbReference>
<dbReference type="GO" id="GO:0003779">
    <property type="term" value="F:actin binding"/>
    <property type="evidence" value="ECO:0007669"/>
    <property type="project" value="InterPro"/>
</dbReference>
<accession>A0A672GJE4</accession>
<feature type="compositionally biased region" description="Basic and acidic residues" evidence="1">
    <location>
        <begin position="251"/>
        <end position="263"/>
    </location>
</feature>
<feature type="compositionally biased region" description="Pro residues" evidence="1">
    <location>
        <begin position="171"/>
        <end position="181"/>
    </location>
</feature>
<evidence type="ECO:0008006" key="6">
    <source>
        <dbReference type="Google" id="ProtNLM"/>
    </source>
</evidence>
<feature type="compositionally biased region" description="Low complexity" evidence="1">
    <location>
        <begin position="398"/>
        <end position="413"/>
    </location>
</feature>